<protein>
    <recommendedName>
        <fullName evidence="4">Chromosome segregation ATPase</fullName>
    </recommendedName>
</protein>
<sequence>MRWYIAIGAVLIVALMPAFVMAHGMMEDDDEHPYANDSMNPTLNETYMNNTYGMGMGPAMGMGHDDEDDHDKNVTEKRHEMRERWKERMEKIKEYRERMKERMEHVREVKEEHRMKYMEEKERYEKMKHRGLEDPEVFNTAKGFVVNGVGFAIAHLDELENRVIAMNLSDNTTAELLGDIEAIKENLYGWEQVFNNSTTPQEFRDNVLAFREEWSLLRVKINAVTSKVVALKFLEVVEKAENRTQIIEDKIAKLEELGANTGEVEKAYQEYLDALSEAKDSMNLALQHFDNAINSDNYETAFKELKEGKELYHEAIGKFRDSMMELRDVFKEYAESVRELRQNSTALNESS</sequence>
<feature type="coiled-coil region" evidence="1">
    <location>
        <begin position="82"/>
        <end position="130"/>
    </location>
</feature>
<keyword evidence="3" id="KW-1185">Reference proteome</keyword>
<evidence type="ECO:0008006" key="4">
    <source>
        <dbReference type="Google" id="ProtNLM"/>
    </source>
</evidence>
<reference evidence="2 3" key="1">
    <citation type="submission" date="2021-11" db="EMBL/GenBank/DDBJ databases">
        <title>Whole genome of Geoglobus acetivorans.</title>
        <authorList>
            <person name="Liu D."/>
        </authorList>
    </citation>
    <scope>NUCLEOTIDE SEQUENCE [LARGE SCALE GENOMIC DNA]</scope>
    <source>
        <strain evidence="2 3">SBH6</strain>
    </source>
</reference>
<accession>A0ABZ3H2F9</accession>
<evidence type="ECO:0000313" key="2">
    <source>
        <dbReference type="EMBL" id="XAT63745.1"/>
    </source>
</evidence>
<keyword evidence="1" id="KW-0175">Coiled coil</keyword>
<dbReference type="EMBL" id="CP087714">
    <property type="protein sequence ID" value="XAT63745.1"/>
    <property type="molecule type" value="Genomic_DNA"/>
</dbReference>
<name>A0ABZ3H2F9_GEOAI</name>
<gene>
    <name evidence="2" type="ORF">LPQ35_10895</name>
</gene>
<evidence type="ECO:0000256" key="1">
    <source>
        <dbReference type="SAM" id="Coils"/>
    </source>
</evidence>
<organism evidence="2 3">
    <name type="scientific">Geoglobus acetivorans</name>
    <dbReference type="NCBI Taxonomy" id="565033"/>
    <lineage>
        <taxon>Archaea</taxon>
        <taxon>Methanobacteriati</taxon>
        <taxon>Methanobacteriota</taxon>
        <taxon>Archaeoglobi</taxon>
        <taxon>Archaeoglobales</taxon>
        <taxon>Archaeoglobaceae</taxon>
        <taxon>Geoglobus</taxon>
    </lineage>
</organism>
<evidence type="ECO:0000313" key="3">
    <source>
        <dbReference type="Proteomes" id="UP001492541"/>
    </source>
</evidence>
<dbReference type="GeneID" id="90450210"/>
<dbReference type="RefSeq" id="WP_193806965.1">
    <property type="nucleotide sequence ID" value="NZ_CP087714.1"/>
</dbReference>
<proteinExistence type="predicted"/>
<dbReference type="Proteomes" id="UP001492541">
    <property type="component" value="Chromosome"/>
</dbReference>